<evidence type="ECO:0000256" key="14">
    <source>
        <dbReference type="RuleBase" id="RU000506"/>
    </source>
</evidence>
<dbReference type="AlphaFoldDB" id="A0A1M6W2F0"/>
<dbReference type="Gene3D" id="3.30.428.10">
    <property type="entry name" value="HIT-like"/>
    <property type="match status" value="2"/>
</dbReference>
<feature type="domain" description="Galactose-1-phosphate uridyl transferase N-terminal" evidence="15">
    <location>
        <begin position="19"/>
        <end position="152"/>
    </location>
</feature>
<dbReference type="Pfam" id="PF02744">
    <property type="entry name" value="GalP_UDP_tr_C"/>
    <property type="match status" value="1"/>
</dbReference>
<keyword evidence="10" id="KW-0862">Zinc</keyword>
<organism evidence="17 18">
    <name type="scientific">Alicyclobacillus tolerans</name>
    <dbReference type="NCBI Taxonomy" id="90970"/>
    <lineage>
        <taxon>Bacteria</taxon>
        <taxon>Bacillati</taxon>
        <taxon>Bacillota</taxon>
        <taxon>Bacilli</taxon>
        <taxon>Bacillales</taxon>
        <taxon>Alicyclobacillaceae</taxon>
        <taxon>Alicyclobacillus</taxon>
    </lineage>
</organism>
<dbReference type="InterPro" id="IPR005849">
    <property type="entry name" value="GalP_Utransf_N"/>
</dbReference>
<evidence type="ECO:0000256" key="9">
    <source>
        <dbReference type="ARBA" id="ARBA00022723"/>
    </source>
</evidence>
<dbReference type="GO" id="GO:0033499">
    <property type="term" value="P:galactose catabolic process via UDP-galactose, Leloir pathway"/>
    <property type="evidence" value="ECO:0007669"/>
    <property type="project" value="TreeGrafter"/>
</dbReference>
<gene>
    <name evidence="17" type="ORF">SAMN05443507_12531</name>
</gene>
<evidence type="ECO:0000256" key="2">
    <source>
        <dbReference type="ARBA" id="ARBA00001947"/>
    </source>
</evidence>
<evidence type="ECO:0000259" key="16">
    <source>
        <dbReference type="Pfam" id="PF02744"/>
    </source>
</evidence>
<dbReference type="STRING" id="1830138.SAMN05443507_12531"/>
<evidence type="ECO:0000259" key="15">
    <source>
        <dbReference type="Pfam" id="PF01087"/>
    </source>
</evidence>
<name>A0A1M6W2F0_9BACL</name>
<dbReference type="PROSITE" id="PS00117">
    <property type="entry name" value="GAL_P_UDP_TRANSF_I"/>
    <property type="match status" value="1"/>
</dbReference>
<dbReference type="InterPro" id="IPR019779">
    <property type="entry name" value="GalP_UDPtransf1_His-AS"/>
</dbReference>
<dbReference type="EC" id="2.7.7.12" evidence="5 13"/>
<evidence type="ECO:0000256" key="4">
    <source>
        <dbReference type="ARBA" id="ARBA00010951"/>
    </source>
</evidence>
<evidence type="ECO:0000313" key="17">
    <source>
        <dbReference type="EMBL" id="SHK87798.1"/>
    </source>
</evidence>
<evidence type="ECO:0000256" key="13">
    <source>
        <dbReference type="NCBIfam" id="TIGR00209"/>
    </source>
</evidence>
<comment type="cofactor">
    <cofactor evidence="2">
        <name>Zn(2+)</name>
        <dbReference type="ChEBI" id="CHEBI:29105"/>
    </cofactor>
</comment>
<protein>
    <recommendedName>
        <fullName evidence="6 13">Galactose-1-phosphate uridylyltransferase</fullName>
        <ecNumber evidence="5 13">2.7.7.12</ecNumber>
    </recommendedName>
</protein>
<comment type="catalytic activity">
    <reaction evidence="1 14">
        <text>alpha-D-galactose 1-phosphate + UDP-alpha-D-glucose = alpha-D-glucose 1-phosphate + UDP-alpha-D-galactose</text>
        <dbReference type="Rhea" id="RHEA:13989"/>
        <dbReference type="ChEBI" id="CHEBI:58336"/>
        <dbReference type="ChEBI" id="CHEBI:58601"/>
        <dbReference type="ChEBI" id="CHEBI:58885"/>
        <dbReference type="ChEBI" id="CHEBI:66914"/>
        <dbReference type="EC" id="2.7.7.12"/>
    </reaction>
</comment>
<sequence>MSELRYNPLLRDWTMVAANRQVRPDMPSGQCPFCPGSGKVPDEYEVFAYDNDFPVLSPHPETPGQPSQSLYRTRPAYGKCEVVLYSSNHQASLANLSLNQMEKVVSLWQQRYAALASDEQHQYILIFENRGREVGATIQHPHGQIYAYPFIPIKIRTELESAHQHHQVTGHCLLCDITQAEMEDGARMLVENRHFVSFIPYFTDFPYGAWIAPKVHIPDIRSFTGEEIRSLAEILSALTAGMDELF</sequence>
<evidence type="ECO:0000256" key="5">
    <source>
        <dbReference type="ARBA" id="ARBA00012384"/>
    </source>
</evidence>
<evidence type="ECO:0000256" key="6">
    <source>
        <dbReference type="ARBA" id="ARBA00016340"/>
    </source>
</evidence>
<dbReference type="GO" id="GO:0008270">
    <property type="term" value="F:zinc ion binding"/>
    <property type="evidence" value="ECO:0007669"/>
    <property type="project" value="InterPro"/>
</dbReference>
<keyword evidence="7 14" id="KW-0808">Transferase</keyword>
<dbReference type="Pfam" id="PF01087">
    <property type="entry name" value="GalP_UDP_transf"/>
    <property type="match status" value="1"/>
</dbReference>
<comment type="similarity">
    <text evidence="4 14">Belongs to the galactose-1-phosphate uridylyltransferase type 1 family.</text>
</comment>
<evidence type="ECO:0000256" key="1">
    <source>
        <dbReference type="ARBA" id="ARBA00001107"/>
    </source>
</evidence>
<evidence type="ECO:0000256" key="10">
    <source>
        <dbReference type="ARBA" id="ARBA00022833"/>
    </source>
</evidence>
<dbReference type="PANTHER" id="PTHR11943:SF1">
    <property type="entry name" value="GALACTOSE-1-PHOSPHATE URIDYLYLTRANSFERASE"/>
    <property type="match status" value="1"/>
</dbReference>
<dbReference type="UniPathway" id="UPA00214"/>
<evidence type="ECO:0000256" key="3">
    <source>
        <dbReference type="ARBA" id="ARBA00004947"/>
    </source>
</evidence>
<dbReference type="InterPro" id="IPR036265">
    <property type="entry name" value="HIT-like_sf"/>
</dbReference>
<keyword evidence="8 14" id="KW-0548">Nucleotidyltransferase</keyword>
<dbReference type="RefSeq" id="WP_242650329.1">
    <property type="nucleotide sequence ID" value="NZ_FRAF01000025.1"/>
</dbReference>
<proteinExistence type="inferred from homology"/>
<dbReference type="SUPFAM" id="SSF54197">
    <property type="entry name" value="HIT-like"/>
    <property type="match status" value="2"/>
</dbReference>
<accession>A0A1M6W2F0</accession>
<dbReference type="InterPro" id="IPR001937">
    <property type="entry name" value="GalP_UDPtransf1"/>
</dbReference>
<reference evidence="18" key="1">
    <citation type="submission" date="2016-11" db="EMBL/GenBank/DDBJ databases">
        <authorList>
            <person name="Varghese N."/>
            <person name="Submissions S."/>
        </authorList>
    </citation>
    <scope>NUCLEOTIDE SEQUENCE [LARGE SCALE GENOMIC DNA]</scope>
    <source>
        <strain evidence="18">USBA-503</strain>
    </source>
</reference>
<dbReference type="NCBIfam" id="TIGR00209">
    <property type="entry name" value="galT_1"/>
    <property type="match status" value="1"/>
</dbReference>
<keyword evidence="12 14" id="KW-0119">Carbohydrate metabolism</keyword>
<evidence type="ECO:0000256" key="11">
    <source>
        <dbReference type="ARBA" id="ARBA00023144"/>
    </source>
</evidence>
<evidence type="ECO:0000256" key="8">
    <source>
        <dbReference type="ARBA" id="ARBA00022695"/>
    </source>
</evidence>
<evidence type="ECO:0000313" key="18">
    <source>
        <dbReference type="Proteomes" id="UP000184016"/>
    </source>
</evidence>
<keyword evidence="18" id="KW-1185">Reference proteome</keyword>
<dbReference type="EMBL" id="FRAF01000025">
    <property type="protein sequence ID" value="SHK87798.1"/>
    <property type="molecule type" value="Genomic_DNA"/>
</dbReference>
<dbReference type="GO" id="GO:0005737">
    <property type="term" value="C:cytoplasm"/>
    <property type="evidence" value="ECO:0007669"/>
    <property type="project" value="TreeGrafter"/>
</dbReference>
<feature type="domain" description="Galactose-1-phosphate uridyl transferase C-terminal" evidence="16">
    <location>
        <begin position="164"/>
        <end position="246"/>
    </location>
</feature>
<evidence type="ECO:0000256" key="7">
    <source>
        <dbReference type="ARBA" id="ARBA00022679"/>
    </source>
</evidence>
<keyword evidence="11 14" id="KW-0299">Galactose metabolism</keyword>
<dbReference type="GO" id="GO:0008108">
    <property type="term" value="F:UDP-glucose:hexose-1-phosphate uridylyltransferase activity"/>
    <property type="evidence" value="ECO:0007669"/>
    <property type="project" value="UniProtKB-UniRule"/>
</dbReference>
<evidence type="ECO:0000256" key="12">
    <source>
        <dbReference type="ARBA" id="ARBA00023277"/>
    </source>
</evidence>
<keyword evidence="9 14" id="KW-0479">Metal-binding</keyword>
<comment type="pathway">
    <text evidence="3 14">Carbohydrate metabolism; galactose metabolism.</text>
</comment>
<dbReference type="InterPro" id="IPR005850">
    <property type="entry name" value="GalP_Utransf_C"/>
</dbReference>
<dbReference type="Proteomes" id="UP000184016">
    <property type="component" value="Unassembled WGS sequence"/>
</dbReference>
<dbReference type="PANTHER" id="PTHR11943">
    <property type="entry name" value="GALACTOSE-1-PHOSPHATE URIDYLYLTRANSFERASE"/>
    <property type="match status" value="1"/>
</dbReference>